<dbReference type="Gene3D" id="3.90.1200.10">
    <property type="match status" value="1"/>
</dbReference>
<organism evidence="2 3">
    <name type="scientific">Actinomadura rudentiformis</name>
    <dbReference type="NCBI Taxonomy" id="359158"/>
    <lineage>
        <taxon>Bacteria</taxon>
        <taxon>Bacillati</taxon>
        <taxon>Actinomycetota</taxon>
        <taxon>Actinomycetes</taxon>
        <taxon>Streptosporangiales</taxon>
        <taxon>Thermomonosporaceae</taxon>
        <taxon>Actinomadura</taxon>
    </lineage>
</organism>
<evidence type="ECO:0000313" key="2">
    <source>
        <dbReference type="EMBL" id="KAB2339998.1"/>
    </source>
</evidence>
<dbReference type="OrthoDB" id="3837852at2"/>
<keyword evidence="3" id="KW-1185">Reference proteome</keyword>
<protein>
    <submittedName>
        <fullName evidence="2">Phosphotransferase</fullName>
    </submittedName>
</protein>
<accession>A0A6H9YJE8</accession>
<dbReference type="GO" id="GO:0016740">
    <property type="term" value="F:transferase activity"/>
    <property type="evidence" value="ECO:0007669"/>
    <property type="project" value="UniProtKB-KW"/>
</dbReference>
<name>A0A6H9YJE8_9ACTN</name>
<evidence type="ECO:0000313" key="3">
    <source>
        <dbReference type="Proteomes" id="UP000468735"/>
    </source>
</evidence>
<reference evidence="2 3" key="1">
    <citation type="submission" date="2019-09" db="EMBL/GenBank/DDBJ databases">
        <title>Actinomadura physcomitrii sp. nov., a novel actinomycete isolated from moss [Physcomitrium sphaericum (Ludw) Fuernr].</title>
        <authorList>
            <person name="Zhuang X."/>
            <person name="Liu C."/>
        </authorList>
    </citation>
    <scope>NUCLEOTIDE SEQUENCE [LARGE SCALE GENOMIC DNA]</scope>
    <source>
        <strain evidence="2 3">HMC1</strain>
    </source>
</reference>
<gene>
    <name evidence="2" type="ORF">F8566_46480</name>
</gene>
<dbReference type="Proteomes" id="UP000468735">
    <property type="component" value="Unassembled WGS sequence"/>
</dbReference>
<dbReference type="EMBL" id="WBMT01000032">
    <property type="protein sequence ID" value="KAB2339998.1"/>
    <property type="molecule type" value="Genomic_DNA"/>
</dbReference>
<evidence type="ECO:0000259" key="1">
    <source>
        <dbReference type="Pfam" id="PF01636"/>
    </source>
</evidence>
<dbReference type="Pfam" id="PF01636">
    <property type="entry name" value="APH"/>
    <property type="match status" value="1"/>
</dbReference>
<keyword evidence="2" id="KW-0808">Transferase</keyword>
<dbReference type="SUPFAM" id="SSF56112">
    <property type="entry name" value="Protein kinase-like (PK-like)"/>
    <property type="match status" value="1"/>
</dbReference>
<dbReference type="InterPro" id="IPR011009">
    <property type="entry name" value="Kinase-like_dom_sf"/>
</dbReference>
<dbReference type="AlphaFoldDB" id="A0A6H9YJE8"/>
<proteinExistence type="predicted"/>
<sequence>MAGTCRRRCSLVERSWLEVLASHYDHHPAPASTDRLRCHSLHFIYRWRGRKYVLSKVHKDSRRVPFHYQFALTAFLSEHTGTVRPAHPPVGRHKTPWIEHRSHYWFVRSFTDHAPSPDWRDPQLIEDWAAKLADIHRIAQGHRHPDQPSPESLAPYHWPLRAVLTRRDEFVADMTARLRVEQDVMVVRAGLDQLSKEAKRLDLGPVGITHQDPSPGNVLVKDRGVVAVIDWDRAQEDRLLYDAVLAALHLSRCQPASDRFGAADRFIKTYQRTWDVDDQAVGWMFRYAVLRNLAVSRSPEKWRAIQPEVERHWGGDH</sequence>
<comment type="caution">
    <text evidence="2">The sequence shown here is derived from an EMBL/GenBank/DDBJ whole genome shotgun (WGS) entry which is preliminary data.</text>
</comment>
<dbReference type="RefSeq" id="WP_151570297.1">
    <property type="nucleotide sequence ID" value="NZ_WBMT01000032.1"/>
</dbReference>
<dbReference type="InterPro" id="IPR002575">
    <property type="entry name" value="Aminoglycoside_PTrfase"/>
</dbReference>
<feature type="domain" description="Aminoglycoside phosphotransferase" evidence="1">
    <location>
        <begin position="49"/>
        <end position="262"/>
    </location>
</feature>